<keyword evidence="1 2" id="KW-0238">DNA-binding</keyword>
<evidence type="ECO:0000259" key="4">
    <source>
        <dbReference type="PROSITE" id="PS50118"/>
    </source>
</evidence>
<gene>
    <name evidence="5" type="primary">HMO1</name>
    <name evidence="5" type="ORF">LHYA1_G001266</name>
</gene>
<dbReference type="PANTHER" id="PTHR48112:SF5">
    <property type="entry name" value="BOX PROTEIN, PUTATIVE (AFU_ORTHOLOGUE AFUA_1G04550)-RELATED"/>
    <property type="match status" value="1"/>
</dbReference>
<feature type="compositionally biased region" description="Basic and acidic residues" evidence="3">
    <location>
        <begin position="230"/>
        <end position="240"/>
    </location>
</feature>
<evidence type="ECO:0000256" key="2">
    <source>
        <dbReference type="PROSITE-ProRule" id="PRU00267"/>
    </source>
</evidence>
<comment type="caution">
    <text evidence="5">The sequence shown here is derived from an EMBL/GenBank/DDBJ whole genome shotgun (WGS) entry which is preliminary data.</text>
</comment>
<dbReference type="PANTHER" id="PTHR48112">
    <property type="entry name" value="HIGH MOBILITY GROUP PROTEIN DSP1"/>
    <property type="match status" value="1"/>
</dbReference>
<feature type="region of interest" description="Disordered" evidence="3">
    <location>
        <begin position="78"/>
        <end position="119"/>
    </location>
</feature>
<feature type="DNA-binding region" description="HMG box" evidence="2">
    <location>
        <begin position="114"/>
        <end position="183"/>
    </location>
</feature>
<dbReference type="Proteomes" id="UP000431533">
    <property type="component" value="Unassembled WGS sequence"/>
</dbReference>
<dbReference type="RefSeq" id="XP_031008733.1">
    <property type="nucleotide sequence ID" value="XM_031146250.1"/>
</dbReference>
<evidence type="ECO:0000256" key="3">
    <source>
        <dbReference type="SAM" id="MobiDB-lite"/>
    </source>
</evidence>
<feature type="compositionally biased region" description="Basic residues" evidence="3">
    <location>
        <begin position="320"/>
        <end position="331"/>
    </location>
</feature>
<dbReference type="InterPro" id="IPR009071">
    <property type="entry name" value="HMG_box_dom"/>
</dbReference>
<dbReference type="Pfam" id="PF00505">
    <property type="entry name" value="HMG_box"/>
    <property type="match status" value="1"/>
</dbReference>
<sequence length="331" mass="35816">MAKGKKAEEKPKEVETITLDVKSFVRTRDSVVNGLATLQEAIKTLSSAYIKHTNACLGDFSTSQEIDSSLARLGDNPLLLGDLQHPPSPARSAAADAAPEKKERKKRQHDPNAPKRPLTPFFLYMQTARPIITQDLGPEAAKGAVSTEGTRRWGIMDDDDKQLWTNAYKDNLRLYNARMHSYKSGTNPDAKDMTELEAAAYADEHNIGADAASANAQLVGEANATVLHDTDAEGEPEKEPTPPIKTPKGKGTRKSKATPVSSAPEPIVPAASIVPPKAAPAEKEKSPDKKRKRGSKKTVDESVGAVEKEELQVETPKSGPKPRKKKTKADS</sequence>
<dbReference type="GeneID" id="41981464"/>
<protein>
    <submittedName>
        <fullName evidence="5">High mobility group protein</fullName>
    </submittedName>
</protein>
<feature type="compositionally biased region" description="Basic residues" evidence="3">
    <location>
        <begin position="247"/>
        <end position="256"/>
    </location>
</feature>
<dbReference type="EMBL" id="QGMH01000012">
    <property type="protein sequence ID" value="TVY29946.1"/>
    <property type="molecule type" value="Genomic_DNA"/>
</dbReference>
<dbReference type="InterPro" id="IPR036910">
    <property type="entry name" value="HMG_box_dom_sf"/>
</dbReference>
<evidence type="ECO:0000313" key="6">
    <source>
        <dbReference type="Proteomes" id="UP000431533"/>
    </source>
</evidence>
<dbReference type="AlphaFoldDB" id="A0A8H8R938"/>
<feature type="region of interest" description="Disordered" evidence="3">
    <location>
        <begin position="230"/>
        <end position="331"/>
    </location>
</feature>
<dbReference type="Gene3D" id="1.10.30.10">
    <property type="entry name" value="High mobility group box domain"/>
    <property type="match status" value="1"/>
</dbReference>
<dbReference type="GO" id="GO:0003677">
    <property type="term" value="F:DNA binding"/>
    <property type="evidence" value="ECO:0007669"/>
    <property type="project" value="UniProtKB-UniRule"/>
</dbReference>
<dbReference type="SUPFAM" id="SSF47095">
    <property type="entry name" value="HMG-box"/>
    <property type="match status" value="1"/>
</dbReference>
<keyword evidence="6" id="KW-1185">Reference proteome</keyword>
<organism evidence="5 6">
    <name type="scientific">Lachnellula hyalina</name>
    <dbReference type="NCBI Taxonomy" id="1316788"/>
    <lineage>
        <taxon>Eukaryota</taxon>
        <taxon>Fungi</taxon>
        <taxon>Dikarya</taxon>
        <taxon>Ascomycota</taxon>
        <taxon>Pezizomycotina</taxon>
        <taxon>Leotiomycetes</taxon>
        <taxon>Helotiales</taxon>
        <taxon>Lachnaceae</taxon>
        <taxon>Lachnellula</taxon>
    </lineage>
</organism>
<dbReference type="OrthoDB" id="5550281at2759"/>
<evidence type="ECO:0000313" key="5">
    <source>
        <dbReference type="EMBL" id="TVY29946.1"/>
    </source>
</evidence>
<reference evidence="5 6" key="1">
    <citation type="submission" date="2018-05" db="EMBL/GenBank/DDBJ databases">
        <title>Genome sequencing and assembly of the regulated plant pathogen Lachnellula willkommii and related sister species for the development of diagnostic species identification markers.</title>
        <authorList>
            <person name="Giroux E."/>
            <person name="Bilodeau G."/>
        </authorList>
    </citation>
    <scope>NUCLEOTIDE SEQUENCE [LARGE SCALE GENOMIC DNA]</scope>
    <source>
        <strain evidence="5 6">CBS 185.66</strain>
    </source>
</reference>
<accession>A0A8H8R938</accession>
<dbReference type="PROSITE" id="PS50118">
    <property type="entry name" value="HMG_BOX_2"/>
    <property type="match status" value="1"/>
</dbReference>
<dbReference type="GO" id="GO:0005634">
    <property type="term" value="C:nucleus"/>
    <property type="evidence" value="ECO:0007669"/>
    <property type="project" value="UniProtKB-UniRule"/>
</dbReference>
<feature type="domain" description="HMG box" evidence="4">
    <location>
        <begin position="114"/>
        <end position="183"/>
    </location>
</feature>
<evidence type="ECO:0000256" key="1">
    <source>
        <dbReference type="ARBA" id="ARBA00023125"/>
    </source>
</evidence>
<name>A0A8H8R938_9HELO</name>
<proteinExistence type="predicted"/>
<keyword evidence="2" id="KW-0539">Nucleus</keyword>
<dbReference type="SMART" id="SM00398">
    <property type="entry name" value="HMG"/>
    <property type="match status" value="1"/>
</dbReference>
<dbReference type="InterPro" id="IPR050342">
    <property type="entry name" value="HMGB"/>
</dbReference>